<dbReference type="EMBL" id="KZ613961">
    <property type="protein sequence ID" value="PMD31665.1"/>
    <property type="molecule type" value="Genomic_DNA"/>
</dbReference>
<evidence type="ECO:0000313" key="4">
    <source>
        <dbReference type="Proteomes" id="UP000235786"/>
    </source>
</evidence>
<protein>
    <submittedName>
        <fullName evidence="3">Alpha/beta-hydrolase</fullName>
    </submittedName>
</protein>
<dbReference type="AlphaFoldDB" id="A0A2J6QZH4"/>
<organism evidence="3 4">
    <name type="scientific">Hyaloscypha variabilis (strain UAMH 11265 / GT02V1 / F)</name>
    <name type="common">Meliniomyces variabilis</name>
    <dbReference type="NCBI Taxonomy" id="1149755"/>
    <lineage>
        <taxon>Eukaryota</taxon>
        <taxon>Fungi</taxon>
        <taxon>Dikarya</taxon>
        <taxon>Ascomycota</taxon>
        <taxon>Pezizomycotina</taxon>
        <taxon>Leotiomycetes</taxon>
        <taxon>Helotiales</taxon>
        <taxon>Hyaloscyphaceae</taxon>
        <taxon>Hyaloscypha</taxon>
        <taxon>Hyaloscypha variabilis</taxon>
    </lineage>
</organism>
<dbReference type="PANTHER" id="PTHR43798">
    <property type="entry name" value="MONOACYLGLYCEROL LIPASE"/>
    <property type="match status" value="1"/>
</dbReference>
<dbReference type="SUPFAM" id="SSF69118">
    <property type="entry name" value="AhpD-like"/>
    <property type="match status" value="1"/>
</dbReference>
<proteinExistence type="predicted"/>
<dbReference type="Pfam" id="PF02627">
    <property type="entry name" value="CMD"/>
    <property type="match status" value="1"/>
</dbReference>
<dbReference type="InterPro" id="IPR029058">
    <property type="entry name" value="AB_hydrolase_fold"/>
</dbReference>
<accession>A0A2J6QZH4</accession>
<dbReference type="PRINTS" id="PR00111">
    <property type="entry name" value="ABHYDROLASE"/>
</dbReference>
<dbReference type="GO" id="GO:0016787">
    <property type="term" value="F:hydrolase activity"/>
    <property type="evidence" value="ECO:0007669"/>
    <property type="project" value="UniProtKB-KW"/>
</dbReference>
<dbReference type="InterPro" id="IPR050266">
    <property type="entry name" value="AB_hydrolase_sf"/>
</dbReference>
<dbReference type="STRING" id="1149755.A0A2J6QZH4"/>
<dbReference type="Proteomes" id="UP000235786">
    <property type="component" value="Unassembled WGS sequence"/>
</dbReference>
<dbReference type="Pfam" id="PF00561">
    <property type="entry name" value="Abhydrolase_1"/>
    <property type="match status" value="1"/>
</dbReference>
<dbReference type="InterPro" id="IPR029032">
    <property type="entry name" value="AhpD-like"/>
</dbReference>
<evidence type="ECO:0000313" key="3">
    <source>
        <dbReference type="EMBL" id="PMD31665.1"/>
    </source>
</evidence>
<sequence>MSHFSTINAESANLISRPTVITTENGSQDYMQGPSIKRVLGLHEAESLAGPLLTSNLQKLEQMNPALGRSLIDNGFGSGANTSIGYREWAMLVMAVLITMGDTTDQLQVYLNAALKHGATETEIIDLTTLVSGFAGAPRSVNGIRAIAEAMFATHKYHLPGLQERVISLHDHNTLVRDSHGDGVPVILIHALSMDCHMWQEVFPQLAGAGRVISYDLRGHGQARGAPLTKSLSHLAEDLLELINILALDKIDVYGASYGGAVAQYFTLAYPERVRSLAVIASSSTGHKLLETRATRAEANGVESLLAESIQRWFLPETIARDEWMVRYARACHRRARVEDWAAAWRAMAALDCANRLPEIQVPVLVLAGTQDLSATPAIMKPTAEGCKYGEYRELNPGTHMMVMEQPEAASDELLAFRTRVNASSSL</sequence>
<dbReference type="Gene3D" id="1.20.1290.10">
    <property type="entry name" value="AhpD-like"/>
    <property type="match status" value="1"/>
</dbReference>
<dbReference type="GO" id="GO:0051920">
    <property type="term" value="F:peroxiredoxin activity"/>
    <property type="evidence" value="ECO:0007669"/>
    <property type="project" value="InterPro"/>
</dbReference>
<evidence type="ECO:0000259" key="1">
    <source>
        <dbReference type="Pfam" id="PF00561"/>
    </source>
</evidence>
<evidence type="ECO:0000259" key="2">
    <source>
        <dbReference type="Pfam" id="PF02627"/>
    </source>
</evidence>
<reference evidence="3 4" key="1">
    <citation type="submission" date="2016-04" db="EMBL/GenBank/DDBJ databases">
        <title>A degradative enzymes factory behind the ericoid mycorrhizal symbiosis.</title>
        <authorList>
            <consortium name="DOE Joint Genome Institute"/>
            <person name="Martino E."/>
            <person name="Morin E."/>
            <person name="Grelet G."/>
            <person name="Kuo A."/>
            <person name="Kohler A."/>
            <person name="Daghino S."/>
            <person name="Barry K."/>
            <person name="Choi C."/>
            <person name="Cichocki N."/>
            <person name="Clum A."/>
            <person name="Copeland A."/>
            <person name="Hainaut M."/>
            <person name="Haridas S."/>
            <person name="Labutti K."/>
            <person name="Lindquist E."/>
            <person name="Lipzen A."/>
            <person name="Khouja H.-R."/>
            <person name="Murat C."/>
            <person name="Ohm R."/>
            <person name="Olson A."/>
            <person name="Spatafora J."/>
            <person name="Veneault-Fourrey C."/>
            <person name="Henrissat B."/>
            <person name="Grigoriev I."/>
            <person name="Martin F."/>
            <person name="Perotto S."/>
        </authorList>
    </citation>
    <scope>NUCLEOTIDE SEQUENCE [LARGE SCALE GENOMIC DNA]</scope>
    <source>
        <strain evidence="3 4">F</strain>
    </source>
</reference>
<feature type="domain" description="AB hydrolase-1" evidence="1">
    <location>
        <begin position="185"/>
        <end position="406"/>
    </location>
</feature>
<feature type="domain" description="Carboxymuconolactone decarboxylase-like" evidence="2">
    <location>
        <begin position="65"/>
        <end position="148"/>
    </location>
</feature>
<dbReference type="InterPro" id="IPR000073">
    <property type="entry name" value="AB_hydrolase_1"/>
</dbReference>
<keyword evidence="4" id="KW-1185">Reference proteome</keyword>
<dbReference type="InterPro" id="IPR003779">
    <property type="entry name" value="CMD-like"/>
</dbReference>
<keyword evidence="3" id="KW-0378">Hydrolase</keyword>
<gene>
    <name evidence="3" type="ORF">L207DRAFT_519035</name>
</gene>
<dbReference type="SUPFAM" id="SSF53474">
    <property type="entry name" value="alpha/beta-Hydrolases"/>
    <property type="match status" value="1"/>
</dbReference>
<dbReference type="Gene3D" id="3.40.50.1820">
    <property type="entry name" value="alpha/beta hydrolase"/>
    <property type="match status" value="1"/>
</dbReference>
<name>A0A2J6QZH4_HYAVF</name>
<dbReference type="OrthoDB" id="408373at2759"/>